<feature type="transmembrane region" description="Helical" evidence="2">
    <location>
        <begin position="124"/>
        <end position="147"/>
    </location>
</feature>
<organism evidence="4 5">
    <name type="scientific">Streptomyces cinnabarinus</name>
    <dbReference type="NCBI Taxonomy" id="67287"/>
    <lineage>
        <taxon>Bacteria</taxon>
        <taxon>Bacillati</taxon>
        <taxon>Actinomycetota</taxon>
        <taxon>Actinomycetes</taxon>
        <taxon>Kitasatosporales</taxon>
        <taxon>Streptomycetaceae</taxon>
        <taxon>Streptomyces</taxon>
    </lineage>
</organism>
<evidence type="ECO:0000256" key="2">
    <source>
        <dbReference type="SAM" id="Phobius"/>
    </source>
</evidence>
<accession>A0ABY7K9R2</accession>
<reference evidence="4" key="1">
    <citation type="submission" date="2022-12" db="EMBL/GenBank/DDBJ databases">
        <authorList>
            <person name="Ruckert C."/>
            <person name="Busche T."/>
            <person name="Kalinowski J."/>
            <person name="Wittmann C."/>
        </authorList>
    </citation>
    <scope>NUCLEOTIDE SEQUENCE</scope>
    <source>
        <strain evidence="4">DSM 40467</strain>
    </source>
</reference>
<proteinExistence type="predicted"/>
<feature type="chain" id="PRO_5045583611" evidence="3">
    <location>
        <begin position="27"/>
        <end position="152"/>
    </location>
</feature>
<protein>
    <submittedName>
        <fullName evidence="4">Excalibur calcium-binding domain-containing protein</fullName>
    </submittedName>
</protein>
<keyword evidence="2" id="KW-1133">Transmembrane helix</keyword>
<evidence type="ECO:0000313" key="4">
    <source>
        <dbReference type="EMBL" id="WAZ20268.1"/>
    </source>
</evidence>
<sequence length="152" mass="15554">MRRRTGAAGILIAMSAIVPLADIAHAQDLDCRDFSTQEEAQAEFDRDPSDPHRLDEDQGPDDGIACEALPRLGTAVSTVPPVTLTPTLAVTPTPTPTPTLTPAATVTPTLGVRGGLGGSTDARIGGWAVGAGFALVTGGAVAAGYVVRRRRG</sequence>
<evidence type="ECO:0000313" key="5">
    <source>
        <dbReference type="Proteomes" id="UP001164439"/>
    </source>
</evidence>
<feature type="signal peptide" evidence="3">
    <location>
        <begin position="1"/>
        <end position="26"/>
    </location>
</feature>
<feature type="region of interest" description="Disordered" evidence="1">
    <location>
        <begin position="37"/>
        <end position="65"/>
    </location>
</feature>
<keyword evidence="5" id="KW-1185">Reference proteome</keyword>
<evidence type="ECO:0000256" key="1">
    <source>
        <dbReference type="SAM" id="MobiDB-lite"/>
    </source>
</evidence>
<keyword evidence="2" id="KW-0472">Membrane</keyword>
<keyword evidence="3" id="KW-0732">Signal</keyword>
<feature type="compositionally biased region" description="Basic and acidic residues" evidence="1">
    <location>
        <begin position="43"/>
        <end position="56"/>
    </location>
</feature>
<dbReference type="Proteomes" id="UP001164439">
    <property type="component" value="Chromosome"/>
</dbReference>
<evidence type="ECO:0000256" key="3">
    <source>
        <dbReference type="SAM" id="SignalP"/>
    </source>
</evidence>
<gene>
    <name evidence="4" type="ORF">STRCI_001372</name>
</gene>
<keyword evidence="2" id="KW-0812">Transmembrane</keyword>
<dbReference type="RefSeq" id="WP_269657956.1">
    <property type="nucleotide sequence ID" value="NZ_CP114413.1"/>
</dbReference>
<name>A0ABY7K9R2_9ACTN</name>
<dbReference type="EMBL" id="CP114413">
    <property type="protein sequence ID" value="WAZ20268.1"/>
    <property type="molecule type" value="Genomic_DNA"/>
</dbReference>